<accession>A0A0P9DA35</accession>
<evidence type="ECO:0000259" key="7">
    <source>
        <dbReference type="Pfam" id="PF02683"/>
    </source>
</evidence>
<comment type="subcellular location">
    <subcellularLocation>
        <location evidence="1">Membrane</location>
        <topology evidence="1">Multi-pass membrane protein</topology>
    </subcellularLocation>
</comment>
<feature type="domain" description="Cytochrome C biogenesis protein transmembrane" evidence="7">
    <location>
        <begin position="65"/>
        <end position="231"/>
    </location>
</feature>
<keyword evidence="5 6" id="KW-0472">Membrane</keyword>
<proteinExistence type="inferred from homology"/>
<dbReference type="GO" id="GO:0016020">
    <property type="term" value="C:membrane"/>
    <property type="evidence" value="ECO:0007669"/>
    <property type="project" value="UniProtKB-SubCell"/>
</dbReference>
<keyword evidence="9" id="KW-1185">Reference proteome</keyword>
<reference evidence="8 9" key="1">
    <citation type="submission" date="2015-09" db="EMBL/GenBank/DDBJ databases">
        <title>Draft genome sequence of Kouleothrix aurantiaca JCM 19913.</title>
        <authorList>
            <person name="Hemp J."/>
        </authorList>
    </citation>
    <scope>NUCLEOTIDE SEQUENCE [LARGE SCALE GENOMIC DNA]</scope>
    <source>
        <strain evidence="8 9">COM-B</strain>
    </source>
</reference>
<keyword evidence="3 6" id="KW-0812">Transmembrane</keyword>
<name>A0A0P9DA35_9CHLR</name>
<feature type="transmembrane region" description="Helical" evidence="6">
    <location>
        <begin position="65"/>
        <end position="89"/>
    </location>
</feature>
<evidence type="ECO:0000256" key="2">
    <source>
        <dbReference type="ARBA" id="ARBA00006143"/>
    </source>
</evidence>
<evidence type="ECO:0000256" key="1">
    <source>
        <dbReference type="ARBA" id="ARBA00004141"/>
    </source>
</evidence>
<keyword evidence="4 6" id="KW-1133">Transmembrane helix</keyword>
<dbReference type="GO" id="GO:0017004">
    <property type="term" value="P:cytochrome complex assembly"/>
    <property type="evidence" value="ECO:0007669"/>
    <property type="project" value="InterPro"/>
</dbReference>
<evidence type="ECO:0000256" key="3">
    <source>
        <dbReference type="ARBA" id="ARBA00022692"/>
    </source>
</evidence>
<feature type="transmembrane region" description="Helical" evidence="6">
    <location>
        <begin position="27"/>
        <end position="45"/>
    </location>
</feature>
<gene>
    <name evidence="8" type="ORF">SE17_03210</name>
</gene>
<dbReference type="EMBL" id="LJCR01000044">
    <property type="protein sequence ID" value="KPV54526.1"/>
    <property type="molecule type" value="Genomic_DNA"/>
</dbReference>
<evidence type="ECO:0000313" key="9">
    <source>
        <dbReference type="Proteomes" id="UP000050509"/>
    </source>
</evidence>
<dbReference type="PANTHER" id="PTHR31272:SF4">
    <property type="entry name" value="CYTOCHROME C-TYPE BIOGENESIS PROTEIN HI_1454-RELATED"/>
    <property type="match status" value="1"/>
</dbReference>
<evidence type="ECO:0000313" key="8">
    <source>
        <dbReference type="EMBL" id="KPV54526.1"/>
    </source>
</evidence>
<dbReference type="AlphaFoldDB" id="A0A0P9DA35"/>
<feature type="transmembrane region" description="Helical" evidence="6">
    <location>
        <begin position="211"/>
        <end position="233"/>
    </location>
</feature>
<dbReference type="PANTHER" id="PTHR31272">
    <property type="entry name" value="CYTOCHROME C-TYPE BIOGENESIS PROTEIN HI_1454-RELATED"/>
    <property type="match status" value="1"/>
</dbReference>
<dbReference type="Proteomes" id="UP000050509">
    <property type="component" value="Unassembled WGS sequence"/>
</dbReference>
<evidence type="ECO:0000256" key="4">
    <source>
        <dbReference type="ARBA" id="ARBA00022989"/>
    </source>
</evidence>
<feature type="transmembrane region" description="Helical" evidence="6">
    <location>
        <begin position="101"/>
        <end position="121"/>
    </location>
</feature>
<protein>
    <submittedName>
        <fullName evidence="8">Cytochrome C biogenesis protein</fullName>
    </submittedName>
</protein>
<organism evidence="8 9">
    <name type="scientific">Kouleothrix aurantiaca</name>
    <dbReference type="NCBI Taxonomy" id="186479"/>
    <lineage>
        <taxon>Bacteria</taxon>
        <taxon>Bacillati</taxon>
        <taxon>Chloroflexota</taxon>
        <taxon>Chloroflexia</taxon>
        <taxon>Chloroflexales</taxon>
        <taxon>Roseiflexineae</taxon>
        <taxon>Roseiflexaceae</taxon>
        <taxon>Kouleothrix</taxon>
    </lineage>
</organism>
<dbReference type="InterPro" id="IPR003834">
    <property type="entry name" value="Cyt_c_assmbl_TM_dom"/>
</dbReference>
<evidence type="ECO:0000256" key="5">
    <source>
        <dbReference type="ARBA" id="ARBA00023136"/>
    </source>
</evidence>
<dbReference type="Pfam" id="PF02683">
    <property type="entry name" value="DsbD_TM"/>
    <property type="match status" value="1"/>
</dbReference>
<feature type="transmembrane region" description="Helical" evidence="6">
    <location>
        <begin position="133"/>
        <end position="153"/>
    </location>
</feature>
<evidence type="ECO:0000256" key="6">
    <source>
        <dbReference type="SAM" id="Phobius"/>
    </source>
</evidence>
<feature type="transmembrane region" description="Helical" evidence="6">
    <location>
        <begin position="174"/>
        <end position="199"/>
    </location>
</feature>
<comment type="caution">
    <text evidence="8">The sequence shown here is derived from an EMBL/GenBank/DDBJ whole genome shotgun (WGS) entry which is preliminary data.</text>
</comment>
<dbReference type="InterPro" id="IPR051790">
    <property type="entry name" value="Cytochrome_c-biogenesis_DsbD"/>
</dbReference>
<feature type="transmembrane region" description="Helical" evidence="6">
    <location>
        <begin position="254"/>
        <end position="280"/>
    </location>
</feature>
<dbReference type="PATRIC" id="fig|186479.3.peg.8298"/>
<sequence length="314" mass="32717">MSSYDVRPAPASATETAPPDRSWARPLLVGFGAVLAVALIALLGLRSGGQEIVSPTGGASALVLAPAAFLAGMLSFLSPCCLPVLSAYFAYTVQSGRERMILTTMAFFFGVATTIVVLGASATALSQLLFRNLSTLTLIGGMVVIGFGVMSILGKGFSGIQIAGRPGVGVAGAYVYGATFALGWTACVGPILGALLTMLATTQGLAVAQGAVLAFIYALGLGMPLIALATYLSRCDRNSRVRRILRGRGFSLNLGFTTLYLHTTSIASGLLLIAMGVLLATGQLTTLSRWAVQTSLTQWVLSLEEWIRELFVGR</sequence>
<comment type="similarity">
    <text evidence="2">Belongs to the DsbD family.</text>
</comment>